<organism evidence="1">
    <name type="scientific">Thermoleptolyngbya oregonensis NK1-22</name>
    <dbReference type="NCBI Taxonomy" id="2547457"/>
    <lineage>
        <taxon>Bacteria</taxon>
        <taxon>Bacillati</taxon>
        <taxon>Cyanobacteriota</taxon>
        <taxon>Cyanophyceae</taxon>
        <taxon>Oculatellales</taxon>
        <taxon>Oculatellaceae</taxon>
        <taxon>Thermoleptolyngbya</taxon>
    </lineage>
</organism>
<dbReference type="KEGG" id="tog:HNI00_08520"/>
<protein>
    <submittedName>
        <fullName evidence="1">Uncharacterized protein</fullName>
    </submittedName>
</protein>
<dbReference type="AlphaFoldDB" id="A0AA97BCV8"/>
<gene>
    <name evidence="1" type="ORF">HNI00_08520</name>
</gene>
<evidence type="ECO:0000313" key="1">
    <source>
        <dbReference type="EMBL" id="WOB43196.1"/>
    </source>
</evidence>
<accession>A0AA97BCV8</accession>
<proteinExistence type="predicted"/>
<name>A0AA97BCV8_9CYAN</name>
<sequence>MTAALLHKFTNGVTSRFINWGWGDRPQPSATRVGSSSRRMAASLLLSLSVGLVSSCSQPAVSERRTWKIYQNPNYGFEFPYPDNWIPAPLPDSQDGRRFRNPYRPDVEILGWASHISSTPGDSSEQVRRSVLAAPNFTTRQGLRGQLRVEIGSTVSLMTLTLTEEGVVYFWQGRSPSDQFSQYYEFFDYVAKQYYVTHKGKPSPQPPAQN</sequence>
<dbReference type="RefSeq" id="WP_316792461.1">
    <property type="nucleotide sequence ID" value="NZ_CP053540.1"/>
</dbReference>
<dbReference type="EMBL" id="CP053540">
    <property type="protein sequence ID" value="WOB43196.1"/>
    <property type="molecule type" value="Genomic_DNA"/>
</dbReference>
<reference evidence="1" key="1">
    <citation type="submission" date="2020-05" db="EMBL/GenBank/DDBJ databases">
        <authorList>
            <person name="Zhu T."/>
            <person name="Keshari N."/>
            <person name="Lu X."/>
        </authorList>
    </citation>
    <scope>NUCLEOTIDE SEQUENCE</scope>
    <source>
        <strain evidence="1">NK1-22</strain>
    </source>
</reference>